<feature type="compositionally biased region" description="Acidic residues" evidence="1">
    <location>
        <begin position="899"/>
        <end position="913"/>
    </location>
</feature>
<dbReference type="SUPFAM" id="SSF52540">
    <property type="entry name" value="P-loop containing nucleoside triphosphate hydrolases"/>
    <property type="match status" value="1"/>
</dbReference>
<feature type="region of interest" description="Disordered" evidence="1">
    <location>
        <begin position="868"/>
        <end position="951"/>
    </location>
</feature>
<evidence type="ECO:0000313" key="2">
    <source>
        <dbReference type="EMBL" id="RZS44157.1"/>
    </source>
</evidence>
<name>A0A4Q7L4G8_9PSEU</name>
<dbReference type="Gene3D" id="3.40.50.300">
    <property type="entry name" value="P-loop containing nucleotide triphosphate hydrolases"/>
    <property type="match status" value="2"/>
</dbReference>
<dbReference type="RefSeq" id="WP_130341881.1">
    <property type="nucleotide sequence ID" value="NZ_SGWQ01000001.1"/>
</dbReference>
<dbReference type="Pfam" id="PF12846">
    <property type="entry name" value="AAA_10"/>
    <property type="match status" value="1"/>
</dbReference>
<dbReference type="OrthoDB" id="3885223at2"/>
<dbReference type="AlphaFoldDB" id="A0A4Q7L4G8"/>
<feature type="compositionally biased region" description="Basic residues" evidence="1">
    <location>
        <begin position="9"/>
        <end position="21"/>
    </location>
</feature>
<dbReference type="EMBL" id="SGWQ01000001">
    <property type="protein sequence ID" value="RZS44157.1"/>
    <property type="molecule type" value="Genomic_DNA"/>
</dbReference>
<proteinExistence type="predicted"/>
<feature type="region of interest" description="Disordered" evidence="1">
    <location>
        <begin position="1"/>
        <end position="27"/>
    </location>
</feature>
<comment type="caution">
    <text evidence="2">The sequence shown here is derived from an EMBL/GenBank/DDBJ whole genome shotgun (WGS) entry which is preliminary data.</text>
</comment>
<organism evidence="2 3">
    <name type="scientific">Herbihabitans rhizosphaerae</name>
    <dbReference type="NCBI Taxonomy" id="1872711"/>
    <lineage>
        <taxon>Bacteria</taxon>
        <taxon>Bacillati</taxon>
        <taxon>Actinomycetota</taxon>
        <taxon>Actinomycetes</taxon>
        <taxon>Pseudonocardiales</taxon>
        <taxon>Pseudonocardiaceae</taxon>
        <taxon>Herbihabitans</taxon>
    </lineage>
</organism>
<feature type="compositionally biased region" description="Basic and acidic residues" evidence="1">
    <location>
        <begin position="933"/>
        <end position="951"/>
    </location>
</feature>
<sequence>MPPPPPRGKPPKAKRARKRGQRLPGEAAIPSYTPSIEARSIDGHLLRTGAEVYAWYRLAPQRWSFRSDSQRQDLIAAIAGQYAELHGRWLHLRVTTRPYPIRMWAEAHVHNAVNRLPDSQGALSFDDYLIGEQQQLMGRSMAEKEVYLGVQVQVRNVMDRAVERVAPVLRRVFPDAVDAELVALESEVEHLDQVIGSAGLDGRPVTAEEMSWLMHRSCSLGLPAPRNLPAVPGAAWEPEDLASFTDAADFHSEPYSPTVTVRGRTGSNAGVSRHVAVLTVGQMHGLQIPEIDDPWVQRADRLPAAVEWSARIYVRRPEEVQGELQRQMNKVRSQVRHYTDEHELEPPQSLARQASRVLEIDDEMTSGFTALATRVRSWWRLAVSGPTEKDALRLAQQLLDLYKPKIAIEHPEAQYSLAREFIPGEPLSNGAYLRRGSVVWAAASVPTATAEVGDRRGILLGETVTATRRPVAWDPWMAQEIRDSSGLTAMVAGLGGGKSFLGGGIVYKTLRAGAHWTVLDPSGPLSRLCDLPELRPYARPINLLNAQPGILNPYRVVAEPLLEHFLDEDDPERAWRREKAMAAATRRRLVLDVLSGLLPYEVARLPQTRIVLLRAVRTVGGRVDANPGMVFEALRRDASEHHEHATIVADFLDEMRERMSLLIPEHDADPYDEARDDRLTVLTMAGLTLPKDAGREHWTDAEALGVEMLNLAAWLTQRSIYERPKDVRKGVWIDEAFFLSEVPTGRVLMNRFARDSRKWNVRVLLSSQIPADFLRIQGFVSLLDSVFVGRLDDEPAQADALRLLKVPVGVGYEQVVASLGRRPGVQRGGVERDLAPRQFVFGDGAGGVERIRVDFSGPHLDHLRTVMDTTPDAMRDSGGDTERATAGGTEQTAPVVPEPPDDPEAEADFELAADMELGLTEEQIAEQPPAERTGGDSDGKDKRGRGREDAA</sequence>
<dbReference type="InterPro" id="IPR027417">
    <property type="entry name" value="P-loop_NTPase"/>
</dbReference>
<feature type="compositionally biased region" description="Basic and acidic residues" evidence="1">
    <location>
        <begin position="873"/>
        <end position="883"/>
    </location>
</feature>
<protein>
    <submittedName>
        <fullName evidence="2">AAA domain-containing protein</fullName>
    </submittedName>
</protein>
<accession>A0A4Q7L4G8</accession>
<evidence type="ECO:0000256" key="1">
    <source>
        <dbReference type="SAM" id="MobiDB-lite"/>
    </source>
</evidence>
<reference evidence="2 3" key="1">
    <citation type="submission" date="2019-02" db="EMBL/GenBank/DDBJ databases">
        <title>Genomic Encyclopedia of Type Strains, Phase IV (KMG-IV): sequencing the most valuable type-strain genomes for metagenomic binning, comparative biology and taxonomic classification.</title>
        <authorList>
            <person name="Goeker M."/>
        </authorList>
    </citation>
    <scope>NUCLEOTIDE SEQUENCE [LARGE SCALE GENOMIC DNA]</scope>
    <source>
        <strain evidence="2 3">DSM 101727</strain>
    </source>
</reference>
<evidence type="ECO:0000313" key="3">
    <source>
        <dbReference type="Proteomes" id="UP000294257"/>
    </source>
</evidence>
<gene>
    <name evidence="2" type="ORF">EV193_10131</name>
</gene>
<keyword evidence="3" id="KW-1185">Reference proteome</keyword>
<dbReference type="Proteomes" id="UP000294257">
    <property type="component" value="Unassembled WGS sequence"/>
</dbReference>